<feature type="domain" description="NAD-dependent epimerase/dehydratase" evidence="2">
    <location>
        <begin position="4"/>
        <end position="237"/>
    </location>
</feature>
<dbReference type="SUPFAM" id="SSF51735">
    <property type="entry name" value="NAD(P)-binding Rossmann-fold domains"/>
    <property type="match status" value="1"/>
</dbReference>
<organism evidence="3 4">
    <name type="scientific">Paenibacillus thalictri</name>
    <dbReference type="NCBI Taxonomy" id="2527873"/>
    <lineage>
        <taxon>Bacteria</taxon>
        <taxon>Bacillati</taxon>
        <taxon>Bacillota</taxon>
        <taxon>Bacilli</taxon>
        <taxon>Bacillales</taxon>
        <taxon>Paenibacillaceae</taxon>
        <taxon>Paenibacillus</taxon>
    </lineage>
</organism>
<gene>
    <name evidence="3" type="ORF">EYB31_14205</name>
</gene>
<dbReference type="InterPro" id="IPR036291">
    <property type="entry name" value="NAD(P)-bd_dom_sf"/>
</dbReference>
<dbReference type="PRINTS" id="PR01713">
    <property type="entry name" value="NUCEPIMERASE"/>
</dbReference>
<dbReference type="EMBL" id="SIRE01000009">
    <property type="protein sequence ID" value="TBL78646.1"/>
    <property type="molecule type" value="Genomic_DNA"/>
</dbReference>
<comment type="similarity">
    <text evidence="1">Belongs to the NAD(P)-dependent epimerase/dehydratase family.</text>
</comment>
<protein>
    <submittedName>
        <fullName evidence="3">NAD-dependent epimerase/dehydratase family protein</fullName>
    </submittedName>
</protein>
<dbReference type="PANTHER" id="PTHR43000">
    <property type="entry name" value="DTDP-D-GLUCOSE 4,6-DEHYDRATASE-RELATED"/>
    <property type="match status" value="1"/>
</dbReference>
<keyword evidence="4" id="KW-1185">Reference proteome</keyword>
<evidence type="ECO:0000313" key="3">
    <source>
        <dbReference type="EMBL" id="TBL78646.1"/>
    </source>
</evidence>
<dbReference type="Proteomes" id="UP000293142">
    <property type="component" value="Unassembled WGS sequence"/>
</dbReference>
<dbReference type="Gene3D" id="3.40.50.720">
    <property type="entry name" value="NAD(P)-binding Rossmann-like Domain"/>
    <property type="match status" value="1"/>
</dbReference>
<dbReference type="OrthoDB" id="9771073at2"/>
<dbReference type="InterPro" id="IPR001509">
    <property type="entry name" value="Epimerase_deHydtase"/>
</dbReference>
<evidence type="ECO:0000259" key="2">
    <source>
        <dbReference type="Pfam" id="PF01370"/>
    </source>
</evidence>
<evidence type="ECO:0000313" key="4">
    <source>
        <dbReference type="Proteomes" id="UP000293142"/>
    </source>
</evidence>
<dbReference type="AlphaFoldDB" id="A0A4Q9DQD6"/>
<comment type="caution">
    <text evidence="3">The sequence shown here is derived from an EMBL/GenBank/DDBJ whole genome shotgun (WGS) entry which is preliminary data.</text>
</comment>
<sequence length="311" mass="34136">MAKVLVTGGAGFIGSHIVESLLAEGYEPVIVDIMRTGNRTFVPAGVVLYETDISASNLEEVFEKEKPIYAIHLAAQVDVASSLKDPVGDAGTNIVGTIRLLDCCRKFNVKKIVYSSSCAVYGDAEQDGGGITEDFPIRPLTFYGISKFSPELYIRAYQQLYGLAFTIFRYANVYGPRQTPKGEGGVVPIFIGKLSLGDTPVIYGDGEQTRDFVYVKDVAAANLLALRKGDNEIFNIGCSRPTSVNRLYELISSLLEVHVPPLYYPKRSGDITDSLLNHSKAKQQLGWTPGYDLQAGLRETIDYFRAIQQVL</sequence>
<dbReference type="Gene3D" id="3.90.25.10">
    <property type="entry name" value="UDP-galactose 4-epimerase, domain 1"/>
    <property type="match status" value="1"/>
</dbReference>
<proteinExistence type="inferred from homology"/>
<reference evidence="3 4" key="1">
    <citation type="submission" date="2019-02" db="EMBL/GenBank/DDBJ databases">
        <title>Paenibacillus sp. nov., isolated from surface-sterilized tissue of Thalictrum simplex L.</title>
        <authorList>
            <person name="Tuo L."/>
        </authorList>
    </citation>
    <scope>NUCLEOTIDE SEQUENCE [LARGE SCALE GENOMIC DNA]</scope>
    <source>
        <strain evidence="3 4">N2SHLJ1</strain>
    </source>
</reference>
<accession>A0A4Q9DQD6</accession>
<evidence type="ECO:0000256" key="1">
    <source>
        <dbReference type="ARBA" id="ARBA00007637"/>
    </source>
</evidence>
<name>A0A4Q9DQD6_9BACL</name>
<dbReference type="Pfam" id="PF01370">
    <property type="entry name" value="Epimerase"/>
    <property type="match status" value="1"/>
</dbReference>